<sequence>MTAPAETHPLDLLFAQSAGAADIEIPAGWGQGRATFGGLVAGVLITRGLGAYDLDGGTLRAATISFVAPVAAGPARLESELLRRGTSVTQVEIRLRQHDPRTGEDAVAAVMLASFGTERESSVELPRPTPTAIASPDADLPEIPYLPGIVPDFFTHVRMRLARGRVPFSGAPDGDLAGFMSFRNPPAAMTLPHVIALIDAWPPAPGQMLRRPAAMGTLTWTIEMLADPAAYGNQEWWYEVRTDAAHHGYAHSHATVFTPAGEAVAISRQTITIFG</sequence>
<feature type="domain" description="Acyl-CoA thioesterase-like C-terminal" evidence="2">
    <location>
        <begin position="139"/>
        <end position="272"/>
    </location>
</feature>
<dbReference type="EMBL" id="BAAAPN010000102">
    <property type="protein sequence ID" value="GAA1774726.1"/>
    <property type="molecule type" value="Genomic_DNA"/>
</dbReference>
<protein>
    <submittedName>
        <fullName evidence="3">Acyl-CoA thioesterase II</fullName>
    </submittedName>
</protein>
<dbReference type="InterPro" id="IPR049450">
    <property type="entry name" value="ACOT8-like_C"/>
</dbReference>
<dbReference type="InterPro" id="IPR049449">
    <property type="entry name" value="TesB_ACOT8-like_N"/>
</dbReference>
<dbReference type="Proteomes" id="UP001501475">
    <property type="component" value="Unassembled WGS sequence"/>
</dbReference>
<feature type="domain" description="Acyl-CoA thioesterase-like N-terminal HotDog" evidence="1">
    <location>
        <begin position="26"/>
        <end position="116"/>
    </location>
</feature>
<dbReference type="Pfam" id="PF13622">
    <property type="entry name" value="4HBT_3"/>
    <property type="match status" value="1"/>
</dbReference>
<keyword evidence="4" id="KW-1185">Reference proteome</keyword>
<gene>
    <name evidence="3" type="ORF">GCM10009810_34580</name>
</gene>
<accession>A0ABN2L6P3</accession>
<dbReference type="InterPro" id="IPR029069">
    <property type="entry name" value="HotDog_dom_sf"/>
</dbReference>
<dbReference type="Pfam" id="PF20789">
    <property type="entry name" value="4HBT_3C"/>
    <property type="match status" value="1"/>
</dbReference>
<organism evidence="3 4">
    <name type="scientific">Nostocoides vanveenii</name>
    <dbReference type="NCBI Taxonomy" id="330835"/>
    <lineage>
        <taxon>Bacteria</taxon>
        <taxon>Bacillati</taxon>
        <taxon>Actinomycetota</taxon>
        <taxon>Actinomycetes</taxon>
        <taxon>Micrococcales</taxon>
        <taxon>Intrasporangiaceae</taxon>
        <taxon>Nostocoides</taxon>
    </lineage>
</organism>
<dbReference type="InterPro" id="IPR042171">
    <property type="entry name" value="Acyl-CoA_hotdog"/>
</dbReference>
<dbReference type="Gene3D" id="2.40.160.210">
    <property type="entry name" value="Acyl-CoA thioesterase, double hotdog domain"/>
    <property type="match status" value="1"/>
</dbReference>
<evidence type="ECO:0000313" key="3">
    <source>
        <dbReference type="EMBL" id="GAA1774726.1"/>
    </source>
</evidence>
<proteinExistence type="predicted"/>
<reference evidence="3 4" key="1">
    <citation type="journal article" date="2019" name="Int. J. Syst. Evol. Microbiol.">
        <title>The Global Catalogue of Microorganisms (GCM) 10K type strain sequencing project: providing services to taxonomists for standard genome sequencing and annotation.</title>
        <authorList>
            <consortium name="The Broad Institute Genomics Platform"/>
            <consortium name="The Broad Institute Genome Sequencing Center for Infectious Disease"/>
            <person name="Wu L."/>
            <person name="Ma J."/>
        </authorList>
    </citation>
    <scope>NUCLEOTIDE SEQUENCE [LARGE SCALE GENOMIC DNA]</scope>
    <source>
        <strain evidence="3 4">JCM 15591</strain>
    </source>
</reference>
<evidence type="ECO:0000259" key="1">
    <source>
        <dbReference type="Pfam" id="PF13622"/>
    </source>
</evidence>
<name>A0ABN2L6P3_9MICO</name>
<evidence type="ECO:0000313" key="4">
    <source>
        <dbReference type="Proteomes" id="UP001501475"/>
    </source>
</evidence>
<dbReference type="SUPFAM" id="SSF54637">
    <property type="entry name" value="Thioesterase/thiol ester dehydrase-isomerase"/>
    <property type="match status" value="2"/>
</dbReference>
<dbReference type="RefSeq" id="WP_344068646.1">
    <property type="nucleotide sequence ID" value="NZ_BAAAPN010000102.1"/>
</dbReference>
<evidence type="ECO:0000259" key="2">
    <source>
        <dbReference type="Pfam" id="PF20789"/>
    </source>
</evidence>
<comment type="caution">
    <text evidence="3">The sequence shown here is derived from an EMBL/GenBank/DDBJ whole genome shotgun (WGS) entry which is preliminary data.</text>
</comment>